<dbReference type="Pfam" id="PF00619">
    <property type="entry name" value="CARD"/>
    <property type="match status" value="1"/>
</dbReference>
<dbReference type="InterPro" id="IPR001315">
    <property type="entry name" value="CARD"/>
</dbReference>
<dbReference type="Pfam" id="PF00931">
    <property type="entry name" value="NB-ARC"/>
    <property type="match status" value="2"/>
</dbReference>
<feature type="non-terminal residue" evidence="3">
    <location>
        <position position="316"/>
    </location>
</feature>
<gene>
    <name evidence="3" type="ORF">L9F63_021929</name>
</gene>
<dbReference type="GO" id="GO:0006915">
    <property type="term" value="P:apoptotic process"/>
    <property type="evidence" value="ECO:0007669"/>
    <property type="project" value="UniProtKB-ARBA"/>
</dbReference>
<dbReference type="InterPro" id="IPR002182">
    <property type="entry name" value="NB-ARC"/>
</dbReference>
<feature type="domain" description="CARD" evidence="2">
    <location>
        <begin position="1"/>
        <end position="77"/>
    </location>
</feature>
<dbReference type="EMBL" id="JASPKZ010007538">
    <property type="protein sequence ID" value="KAJ9583730.1"/>
    <property type="molecule type" value="Genomic_DNA"/>
</dbReference>
<dbReference type="SUPFAM" id="SSF47986">
    <property type="entry name" value="DEATH domain"/>
    <property type="match status" value="1"/>
</dbReference>
<dbReference type="GO" id="GO:0043531">
    <property type="term" value="F:ADP binding"/>
    <property type="evidence" value="ECO:0007669"/>
    <property type="project" value="InterPro"/>
</dbReference>
<dbReference type="PANTHER" id="PTHR22845">
    <property type="entry name" value="APOPTOTIC PROTEASE-ACTIVATING FACTOR 1"/>
    <property type="match status" value="1"/>
</dbReference>
<dbReference type="InterPro" id="IPR027417">
    <property type="entry name" value="P-loop_NTPase"/>
</dbReference>
<dbReference type="PROSITE" id="PS50209">
    <property type="entry name" value="CARD"/>
    <property type="match status" value="1"/>
</dbReference>
<protein>
    <recommendedName>
        <fullName evidence="2">CARD domain-containing protein</fullName>
    </recommendedName>
</protein>
<reference evidence="3" key="2">
    <citation type="submission" date="2023-05" db="EMBL/GenBank/DDBJ databases">
        <authorList>
            <person name="Fouks B."/>
        </authorList>
    </citation>
    <scope>NUCLEOTIDE SEQUENCE</scope>
    <source>
        <strain evidence="3">Stay&amp;Tobe</strain>
        <tissue evidence="3">Testes</tissue>
    </source>
</reference>
<dbReference type="Proteomes" id="UP001233999">
    <property type="component" value="Unassembled WGS sequence"/>
</dbReference>
<evidence type="ECO:0000259" key="2">
    <source>
        <dbReference type="PROSITE" id="PS50209"/>
    </source>
</evidence>
<reference evidence="3" key="1">
    <citation type="journal article" date="2023" name="IScience">
        <title>Live-bearing cockroach genome reveals convergent evolutionary mechanisms linked to viviparity in insects and beyond.</title>
        <authorList>
            <person name="Fouks B."/>
            <person name="Harrison M.C."/>
            <person name="Mikhailova A.A."/>
            <person name="Marchal E."/>
            <person name="English S."/>
            <person name="Carruthers M."/>
            <person name="Jennings E.C."/>
            <person name="Chiamaka E.L."/>
            <person name="Frigard R.A."/>
            <person name="Pippel M."/>
            <person name="Attardo G.M."/>
            <person name="Benoit J.B."/>
            <person name="Bornberg-Bauer E."/>
            <person name="Tobe S.S."/>
        </authorList>
    </citation>
    <scope>NUCLEOTIDE SEQUENCE</scope>
    <source>
        <strain evidence="3">Stay&amp;Tobe</strain>
    </source>
</reference>
<dbReference type="CDD" id="cd01671">
    <property type="entry name" value="CARD"/>
    <property type="match status" value="1"/>
</dbReference>
<proteinExistence type="predicted"/>
<evidence type="ECO:0000256" key="1">
    <source>
        <dbReference type="SAM" id="MobiDB-lite"/>
    </source>
</evidence>
<dbReference type="SMART" id="SM00114">
    <property type="entry name" value="CARD"/>
    <property type="match status" value="1"/>
</dbReference>
<dbReference type="AlphaFoldDB" id="A0AAD7ZN29"/>
<dbReference type="GO" id="GO:0042981">
    <property type="term" value="P:regulation of apoptotic process"/>
    <property type="evidence" value="ECO:0007669"/>
    <property type="project" value="InterPro"/>
</dbReference>
<evidence type="ECO:0000313" key="4">
    <source>
        <dbReference type="Proteomes" id="UP001233999"/>
    </source>
</evidence>
<organism evidence="3 4">
    <name type="scientific">Diploptera punctata</name>
    <name type="common">Pacific beetle cockroach</name>
    <dbReference type="NCBI Taxonomy" id="6984"/>
    <lineage>
        <taxon>Eukaryota</taxon>
        <taxon>Metazoa</taxon>
        <taxon>Ecdysozoa</taxon>
        <taxon>Arthropoda</taxon>
        <taxon>Hexapoda</taxon>
        <taxon>Insecta</taxon>
        <taxon>Pterygota</taxon>
        <taxon>Neoptera</taxon>
        <taxon>Polyneoptera</taxon>
        <taxon>Dictyoptera</taxon>
        <taxon>Blattodea</taxon>
        <taxon>Blaberoidea</taxon>
        <taxon>Blaberidae</taxon>
        <taxon>Diplopterinae</taxon>
        <taxon>Diploptera</taxon>
    </lineage>
</organism>
<evidence type="ECO:0000313" key="3">
    <source>
        <dbReference type="EMBL" id="KAJ9583730.1"/>
    </source>
</evidence>
<feature type="region of interest" description="Disordered" evidence="1">
    <location>
        <begin position="169"/>
        <end position="201"/>
    </location>
</feature>
<dbReference type="Gene3D" id="3.40.50.300">
    <property type="entry name" value="P-loop containing nucleotide triphosphate hydrolases"/>
    <property type="match status" value="2"/>
</dbReference>
<sequence length="316" mass="36267">MDTVKRMKIQHLREQIVQDVTIEHIIDYLISKDVVSEDEYELIKQEKTRKDRTRRLLDILPHKSLEAFDHFVKSLEDPYPWISSQLQSNGPQTYQMEERSYFDSLLLGGLPQPPPNNISRQEKMEDVRGCLSSLKRGHYVVLHGMTGTGKSCLAAAALDNKKTNNRTFQQVHWSTDRSKKETAKKRHNTGRPEATDDGDKLRNCSIEEKGYEGAVYWLSVGDVNTDDLLCHMTDLMEKLSHHPGVDLQCNCTNVRAARECLRRYFTTDSLRKGLLILDDVKSSEIMDAFDIGCKILVTTKDSEVMKTVEGRHELIQ</sequence>
<dbReference type="PANTHER" id="PTHR22845:SF5">
    <property type="entry name" value="APOPTOTIC PROTEASE-ACTIVATING FACTOR 1"/>
    <property type="match status" value="1"/>
</dbReference>
<dbReference type="GO" id="GO:0005829">
    <property type="term" value="C:cytosol"/>
    <property type="evidence" value="ECO:0007669"/>
    <property type="project" value="UniProtKB-ARBA"/>
</dbReference>
<dbReference type="Gene3D" id="1.10.533.10">
    <property type="entry name" value="Death Domain, Fas"/>
    <property type="match status" value="1"/>
</dbReference>
<comment type="caution">
    <text evidence="3">The sequence shown here is derived from an EMBL/GenBank/DDBJ whole genome shotgun (WGS) entry which is preliminary data.</text>
</comment>
<keyword evidence="4" id="KW-1185">Reference proteome</keyword>
<name>A0AAD7ZN29_DIPPU</name>
<accession>A0AAD7ZN29</accession>
<dbReference type="InterPro" id="IPR011029">
    <property type="entry name" value="DEATH-like_dom_sf"/>
</dbReference>
<dbReference type="SUPFAM" id="SSF52540">
    <property type="entry name" value="P-loop containing nucleoside triphosphate hydrolases"/>
    <property type="match status" value="1"/>
</dbReference>